<feature type="compositionally biased region" description="Basic and acidic residues" evidence="1">
    <location>
        <begin position="102"/>
        <end position="113"/>
    </location>
</feature>
<evidence type="ECO:0000256" key="1">
    <source>
        <dbReference type="SAM" id="MobiDB-lite"/>
    </source>
</evidence>
<reference evidence="2 3" key="1">
    <citation type="journal article" date="2021" name="Sci. Rep.">
        <title>Chromosome anchoring in Senegalese sole (Solea senegalensis) reveals sex-associated markers and genome rearrangements in flatfish.</title>
        <authorList>
            <person name="Guerrero-Cozar I."/>
            <person name="Gomez-Garrido J."/>
            <person name="Berbel C."/>
            <person name="Martinez-Blanch J.F."/>
            <person name="Alioto T."/>
            <person name="Claros M.G."/>
            <person name="Gagnaire P.A."/>
            <person name="Manchado M."/>
        </authorList>
    </citation>
    <scope>NUCLEOTIDE SEQUENCE [LARGE SCALE GENOMIC DNA]</scope>
    <source>
        <strain evidence="2">Sse05_10M</strain>
    </source>
</reference>
<sequence length="119" mass="13799">MEQKSCYTNVWMEKKWTSSSTFSEDPYQTKQGGTRKTMVERKPVHENWTKMKLQKRRMQKRSSPPTTESHAPETPEDQTVISQEGCPPPHEEQVVVSPGERPLSHEQTVRSEKVATLWS</sequence>
<proteinExistence type="predicted"/>
<gene>
    <name evidence="2" type="ORF">JOB18_043932</name>
</gene>
<comment type="caution">
    <text evidence="2">The sequence shown here is derived from an EMBL/GenBank/DDBJ whole genome shotgun (WGS) entry which is preliminary data.</text>
</comment>
<evidence type="ECO:0000313" key="2">
    <source>
        <dbReference type="EMBL" id="KAG7495084.1"/>
    </source>
</evidence>
<dbReference type="Proteomes" id="UP000693946">
    <property type="component" value="Linkage Group LG4"/>
</dbReference>
<organism evidence="2 3">
    <name type="scientific">Solea senegalensis</name>
    <name type="common">Senegalese sole</name>
    <dbReference type="NCBI Taxonomy" id="28829"/>
    <lineage>
        <taxon>Eukaryota</taxon>
        <taxon>Metazoa</taxon>
        <taxon>Chordata</taxon>
        <taxon>Craniata</taxon>
        <taxon>Vertebrata</taxon>
        <taxon>Euteleostomi</taxon>
        <taxon>Actinopterygii</taxon>
        <taxon>Neopterygii</taxon>
        <taxon>Teleostei</taxon>
        <taxon>Neoteleostei</taxon>
        <taxon>Acanthomorphata</taxon>
        <taxon>Carangaria</taxon>
        <taxon>Pleuronectiformes</taxon>
        <taxon>Pleuronectoidei</taxon>
        <taxon>Soleidae</taxon>
        <taxon>Solea</taxon>
    </lineage>
</organism>
<protein>
    <submittedName>
        <fullName evidence="2">Uncharacterized protein</fullName>
    </submittedName>
</protein>
<evidence type="ECO:0000313" key="3">
    <source>
        <dbReference type="Proteomes" id="UP000693946"/>
    </source>
</evidence>
<name>A0AAV6QSA4_SOLSE</name>
<feature type="region of interest" description="Disordered" evidence="1">
    <location>
        <begin position="52"/>
        <end position="119"/>
    </location>
</feature>
<accession>A0AAV6QSA4</accession>
<dbReference type="AlphaFoldDB" id="A0AAV6QSA4"/>
<feature type="region of interest" description="Disordered" evidence="1">
    <location>
        <begin position="18"/>
        <end position="37"/>
    </location>
</feature>
<keyword evidence="3" id="KW-1185">Reference proteome</keyword>
<feature type="compositionally biased region" description="Polar residues" evidence="1">
    <location>
        <begin position="18"/>
        <end position="34"/>
    </location>
</feature>
<dbReference type="EMBL" id="JAGKHQ010000016">
    <property type="protein sequence ID" value="KAG7495084.1"/>
    <property type="molecule type" value="Genomic_DNA"/>
</dbReference>